<keyword evidence="3" id="KW-1185">Reference proteome</keyword>
<protein>
    <submittedName>
        <fullName evidence="2">25578_t:CDS:1</fullName>
    </submittedName>
</protein>
<evidence type="ECO:0000313" key="3">
    <source>
        <dbReference type="Proteomes" id="UP000789901"/>
    </source>
</evidence>
<dbReference type="Proteomes" id="UP000789901">
    <property type="component" value="Unassembled WGS sequence"/>
</dbReference>
<feature type="non-terminal residue" evidence="2">
    <location>
        <position position="1"/>
    </location>
</feature>
<evidence type="ECO:0000256" key="1">
    <source>
        <dbReference type="SAM" id="MobiDB-lite"/>
    </source>
</evidence>
<name>A0ABN7W5M2_GIGMA</name>
<comment type="caution">
    <text evidence="2">The sequence shown here is derived from an EMBL/GenBank/DDBJ whole genome shotgun (WGS) entry which is preliminary data.</text>
</comment>
<gene>
    <name evidence="2" type="ORF">GMARGA_LOCUS26165</name>
</gene>
<proteinExistence type="predicted"/>
<evidence type="ECO:0000313" key="2">
    <source>
        <dbReference type="EMBL" id="CAG8814944.1"/>
    </source>
</evidence>
<accession>A0ABN7W5M2</accession>
<reference evidence="2 3" key="1">
    <citation type="submission" date="2021-06" db="EMBL/GenBank/DDBJ databases">
        <authorList>
            <person name="Kallberg Y."/>
            <person name="Tangrot J."/>
            <person name="Rosling A."/>
        </authorList>
    </citation>
    <scope>NUCLEOTIDE SEQUENCE [LARGE SCALE GENOMIC DNA]</scope>
    <source>
        <strain evidence="2 3">120-4 pot B 10/14</strain>
    </source>
</reference>
<dbReference type="EMBL" id="CAJVQB010030026">
    <property type="protein sequence ID" value="CAG8814944.1"/>
    <property type="molecule type" value="Genomic_DNA"/>
</dbReference>
<organism evidence="2 3">
    <name type="scientific">Gigaspora margarita</name>
    <dbReference type="NCBI Taxonomy" id="4874"/>
    <lineage>
        <taxon>Eukaryota</taxon>
        <taxon>Fungi</taxon>
        <taxon>Fungi incertae sedis</taxon>
        <taxon>Mucoromycota</taxon>
        <taxon>Glomeromycotina</taxon>
        <taxon>Glomeromycetes</taxon>
        <taxon>Diversisporales</taxon>
        <taxon>Gigasporaceae</taxon>
        <taxon>Gigaspora</taxon>
    </lineage>
</organism>
<feature type="region of interest" description="Disordered" evidence="1">
    <location>
        <begin position="1"/>
        <end position="23"/>
    </location>
</feature>
<sequence>SPPSAHNPHRDTPNPPQPVLGSTEIPQLVITDPCEIPRHINILSTRHKFGPTLGQR</sequence>